<dbReference type="AlphaFoldDB" id="A0A1E3XEU0"/>
<organism evidence="1 2">
    <name type="scientific">Candidatus Scalindua rubra</name>
    <dbReference type="NCBI Taxonomy" id="1872076"/>
    <lineage>
        <taxon>Bacteria</taxon>
        <taxon>Pseudomonadati</taxon>
        <taxon>Planctomycetota</taxon>
        <taxon>Candidatus Brocadiia</taxon>
        <taxon>Candidatus Brocadiales</taxon>
        <taxon>Candidatus Scalinduaceae</taxon>
        <taxon>Candidatus Scalindua</taxon>
    </lineage>
</organism>
<protein>
    <submittedName>
        <fullName evidence="1">WbqC-like protein family protein</fullName>
    </submittedName>
</protein>
<dbReference type="Proteomes" id="UP000094056">
    <property type="component" value="Unassembled WGS sequence"/>
</dbReference>
<name>A0A1E3XEU0_9BACT</name>
<dbReference type="Pfam" id="PF08889">
    <property type="entry name" value="WbqC"/>
    <property type="match status" value="1"/>
</dbReference>
<proteinExistence type="predicted"/>
<comment type="caution">
    <text evidence="1">The sequence shown here is derived from an EMBL/GenBank/DDBJ whole genome shotgun (WGS) entry which is preliminary data.</text>
</comment>
<evidence type="ECO:0000313" key="2">
    <source>
        <dbReference type="Proteomes" id="UP000094056"/>
    </source>
</evidence>
<gene>
    <name evidence="1" type="ORF">SCARUB_00716</name>
</gene>
<reference evidence="1 2" key="1">
    <citation type="submission" date="2016-07" db="EMBL/GenBank/DDBJ databases">
        <title>Draft genome of Scalindua rubra, obtained from a brine-seawater interface in the Red Sea, sheds light on salt adaptation in anammox bacteria.</title>
        <authorList>
            <person name="Speth D.R."/>
            <person name="Lagkouvardos I."/>
            <person name="Wang Y."/>
            <person name="Qian P.-Y."/>
            <person name="Dutilh B.E."/>
            <person name="Jetten M.S."/>
        </authorList>
    </citation>
    <scope>NUCLEOTIDE SEQUENCE [LARGE SCALE GENOMIC DNA]</scope>
    <source>
        <strain evidence="1">BSI-1</strain>
    </source>
</reference>
<dbReference type="EMBL" id="MAYW01000012">
    <property type="protein sequence ID" value="ODS34146.1"/>
    <property type="molecule type" value="Genomic_DNA"/>
</dbReference>
<evidence type="ECO:0000313" key="1">
    <source>
        <dbReference type="EMBL" id="ODS34146.1"/>
    </source>
</evidence>
<accession>A0A1E3XEU0</accession>
<sequence>MLIAVHQPQYLPWLGYVDKIDKAEVFVILDNVQFKKNEWQNRNRVKTAQGWQWITVPVLYKFPEKINEVRINNDTNWNRKHLQALITNYSKAPCFANYKSFFEDIFSRSWDRLVDINIEIIKFLISALELKIKLVMASDLKLREEPTERLVDICKTLNGNKYLAGRDGIKYMNLEKFDKEGIEIVFQDFKHPVYNQLYKDFEPGMSAIDLLFNCGDKSLEILRG</sequence>
<dbReference type="InterPro" id="IPR014985">
    <property type="entry name" value="WbqC"/>
</dbReference>